<reference evidence="2" key="2">
    <citation type="journal article" date="2008" name="Genome Biol.">
        <title>Improved genome assembly and evidence-based global gene model set for the chordate Ciona intestinalis: new insight into intron and operon populations.</title>
        <authorList>
            <person name="Satou Y."/>
            <person name="Mineta K."/>
            <person name="Ogasawara M."/>
            <person name="Sasakura Y."/>
            <person name="Shoguchi E."/>
            <person name="Ueno K."/>
            <person name="Yamada L."/>
            <person name="Matsumoto J."/>
            <person name="Wasserscheid J."/>
            <person name="Dewar K."/>
            <person name="Wiley G.B."/>
            <person name="Macmil S.L."/>
            <person name="Roe B.A."/>
            <person name="Zeller R.W."/>
            <person name="Hastings K.E."/>
            <person name="Lemaire P."/>
            <person name="Lindquist E."/>
            <person name="Endo T."/>
            <person name="Hotta K."/>
            <person name="Inaba K."/>
        </authorList>
    </citation>
    <scope>NUCLEOTIDE SEQUENCE [LARGE SCALE GENOMIC DNA]</scope>
    <source>
        <strain evidence="2">wild type</strain>
    </source>
</reference>
<dbReference type="AlphaFoldDB" id="F6SXX0"/>
<organism evidence="2 3">
    <name type="scientific">Ciona intestinalis</name>
    <name type="common">Transparent sea squirt</name>
    <name type="synonym">Ascidia intestinalis</name>
    <dbReference type="NCBI Taxonomy" id="7719"/>
    <lineage>
        <taxon>Eukaryota</taxon>
        <taxon>Metazoa</taxon>
        <taxon>Chordata</taxon>
        <taxon>Tunicata</taxon>
        <taxon>Ascidiacea</taxon>
        <taxon>Phlebobranchia</taxon>
        <taxon>Cionidae</taxon>
        <taxon>Ciona</taxon>
    </lineage>
</organism>
<dbReference type="Ensembl" id="ENSCINT00000022044.1">
    <property type="protein sequence ID" value="ENSCINP00000021798.1"/>
    <property type="gene ID" value="ENSCING00000011401.1"/>
</dbReference>
<keyword evidence="1" id="KW-0732">Signal</keyword>
<reference evidence="2" key="4">
    <citation type="submission" date="2025-09" db="UniProtKB">
        <authorList>
            <consortium name="Ensembl"/>
        </authorList>
    </citation>
    <scope>IDENTIFICATION</scope>
</reference>
<accession>F6SXX0</accession>
<protein>
    <recommendedName>
        <fullName evidence="4">VWFA domain-containing protein</fullName>
    </recommendedName>
</protein>
<evidence type="ECO:0008006" key="4">
    <source>
        <dbReference type="Google" id="ProtNLM"/>
    </source>
</evidence>
<dbReference type="Proteomes" id="UP000008144">
    <property type="component" value="Chromosome 2"/>
</dbReference>
<sequence>LFWLFYIFGNVAAVHSLQSLSGRQKRAESPGEDYSTAPDVIYVIQRAGVTNSDFAYVKKFIGLAVHSLTSISPGKANSRLAITIFTALAQHPIDYTNCCRGGRSGLQRKINEVSMYSEVVIRKLDRGDHSDLDPNTIDVGYALRAIRSKYLRRNAAKLKPTLIVLVVNFQAPYASFRLLLDAMDEVKACKEEGAWLVTIIVDPMENRQPRLKIKIATRSHIPDESR</sequence>
<dbReference type="HOGENOM" id="CLU_1227184_0_0_1"/>
<dbReference type="InParanoid" id="F6SXX0"/>
<feature type="signal peptide" evidence="1">
    <location>
        <begin position="1"/>
        <end position="16"/>
    </location>
</feature>
<reference evidence="2" key="3">
    <citation type="submission" date="2025-08" db="UniProtKB">
        <authorList>
            <consortium name="Ensembl"/>
        </authorList>
    </citation>
    <scope>IDENTIFICATION</scope>
</reference>
<dbReference type="EMBL" id="EAAA01001507">
    <property type="status" value="NOT_ANNOTATED_CDS"/>
    <property type="molecule type" value="Genomic_DNA"/>
</dbReference>
<feature type="chain" id="PRO_5003341989" description="VWFA domain-containing protein" evidence="1">
    <location>
        <begin position="17"/>
        <end position="226"/>
    </location>
</feature>
<name>F6SXX0_CIOIN</name>
<proteinExistence type="predicted"/>
<evidence type="ECO:0000313" key="3">
    <source>
        <dbReference type="Proteomes" id="UP000008144"/>
    </source>
</evidence>
<reference evidence="3" key="1">
    <citation type="journal article" date="2002" name="Science">
        <title>The draft genome of Ciona intestinalis: insights into chordate and vertebrate origins.</title>
        <authorList>
            <person name="Dehal P."/>
            <person name="Satou Y."/>
            <person name="Campbell R.K."/>
            <person name="Chapman J."/>
            <person name="Degnan B."/>
            <person name="De Tomaso A."/>
            <person name="Davidson B."/>
            <person name="Di Gregorio A."/>
            <person name="Gelpke M."/>
            <person name="Goodstein D.M."/>
            <person name="Harafuji N."/>
            <person name="Hastings K.E."/>
            <person name="Ho I."/>
            <person name="Hotta K."/>
            <person name="Huang W."/>
            <person name="Kawashima T."/>
            <person name="Lemaire P."/>
            <person name="Martinez D."/>
            <person name="Meinertzhagen I.A."/>
            <person name="Necula S."/>
            <person name="Nonaka M."/>
            <person name="Putnam N."/>
            <person name="Rash S."/>
            <person name="Saiga H."/>
            <person name="Satake M."/>
            <person name="Terry A."/>
            <person name="Yamada L."/>
            <person name="Wang H.G."/>
            <person name="Awazu S."/>
            <person name="Azumi K."/>
            <person name="Boore J."/>
            <person name="Branno M."/>
            <person name="Chin-Bow S."/>
            <person name="DeSantis R."/>
            <person name="Doyle S."/>
            <person name="Francino P."/>
            <person name="Keys D.N."/>
            <person name="Haga S."/>
            <person name="Hayashi H."/>
            <person name="Hino K."/>
            <person name="Imai K.S."/>
            <person name="Inaba K."/>
            <person name="Kano S."/>
            <person name="Kobayashi K."/>
            <person name="Kobayashi M."/>
            <person name="Lee B.I."/>
            <person name="Makabe K.W."/>
            <person name="Manohar C."/>
            <person name="Matassi G."/>
            <person name="Medina M."/>
            <person name="Mochizuki Y."/>
            <person name="Mount S."/>
            <person name="Morishita T."/>
            <person name="Miura S."/>
            <person name="Nakayama A."/>
            <person name="Nishizaka S."/>
            <person name="Nomoto H."/>
            <person name="Ohta F."/>
            <person name="Oishi K."/>
            <person name="Rigoutsos I."/>
            <person name="Sano M."/>
            <person name="Sasaki A."/>
            <person name="Sasakura Y."/>
            <person name="Shoguchi E."/>
            <person name="Shin-i T."/>
            <person name="Spagnuolo A."/>
            <person name="Stainier D."/>
            <person name="Suzuki M.M."/>
            <person name="Tassy O."/>
            <person name="Takatori N."/>
            <person name="Tokuoka M."/>
            <person name="Yagi K."/>
            <person name="Yoshizaki F."/>
            <person name="Wada S."/>
            <person name="Zhang C."/>
            <person name="Hyatt P.D."/>
            <person name="Larimer F."/>
            <person name="Detter C."/>
            <person name="Doggett N."/>
            <person name="Glavina T."/>
            <person name="Hawkins T."/>
            <person name="Richardson P."/>
            <person name="Lucas S."/>
            <person name="Kohara Y."/>
            <person name="Levine M."/>
            <person name="Satoh N."/>
            <person name="Rokhsar D.S."/>
        </authorList>
    </citation>
    <scope>NUCLEOTIDE SEQUENCE [LARGE SCALE GENOMIC DNA]</scope>
</reference>
<keyword evidence="3" id="KW-1185">Reference proteome</keyword>
<evidence type="ECO:0000313" key="2">
    <source>
        <dbReference type="Ensembl" id="ENSCINP00000021798.1"/>
    </source>
</evidence>
<evidence type="ECO:0000256" key="1">
    <source>
        <dbReference type="SAM" id="SignalP"/>
    </source>
</evidence>